<name>A0A6C0GI02_9BACT</name>
<organism evidence="1 2">
    <name type="scientific">Rhodocytophaga rosea</name>
    <dbReference type="NCBI Taxonomy" id="2704465"/>
    <lineage>
        <taxon>Bacteria</taxon>
        <taxon>Pseudomonadati</taxon>
        <taxon>Bacteroidota</taxon>
        <taxon>Cytophagia</taxon>
        <taxon>Cytophagales</taxon>
        <taxon>Rhodocytophagaceae</taxon>
        <taxon>Rhodocytophaga</taxon>
    </lineage>
</organism>
<dbReference type="SUPFAM" id="SSF51294">
    <property type="entry name" value="Hedgehog/intein (Hint) domain"/>
    <property type="match status" value="2"/>
</dbReference>
<dbReference type="KEGG" id="rhoz:GXP67_13530"/>
<accession>A0A6C0GI02</accession>
<dbReference type="AlphaFoldDB" id="A0A6C0GI02"/>
<evidence type="ECO:0008006" key="3">
    <source>
        <dbReference type="Google" id="ProtNLM"/>
    </source>
</evidence>
<evidence type="ECO:0000313" key="2">
    <source>
        <dbReference type="Proteomes" id="UP000480178"/>
    </source>
</evidence>
<protein>
    <recommendedName>
        <fullName evidence="3">Hint domain-containing protein</fullName>
    </recommendedName>
</protein>
<keyword evidence="2" id="KW-1185">Reference proteome</keyword>
<sequence length="202" mass="21785">MTLSNFTPIACSLCKSVCIIFLVYVASVFSNPSVAQQIHTNGELPSGGGIPEGSFIMLADGSEKRVEHIQAGDIVAAYDPAIEQLVSTVVLSKQSHPGEHQATVSVMLVLEELTASLQLNGGTLGIILQADFTQSLLTQWGKKEAGQLQEGDKIYCYEETSRRFHLYSVYGVSVNQQPATTSYQLLTDKQNYLATGVVVLGN</sequence>
<dbReference type="EMBL" id="CP048222">
    <property type="protein sequence ID" value="QHT67577.1"/>
    <property type="molecule type" value="Genomic_DNA"/>
</dbReference>
<reference evidence="1 2" key="1">
    <citation type="submission" date="2020-01" db="EMBL/GenBank/DDBJ databases">
        <authorList>
            <person name="Kim M.K."/>
        </authorList>
    </citation>
    <scope>NUCLEOTIDE SEQUENCE [LARGE SCALE GENOMIC DNA]</scope>
    <source>
        <strain evidence="1 2">172606-1</strain>
    </source>
</reference>
<evidence type="ECO:0000313" key="1">
    <source>
        <dbReference type="EMBL" id="QHT67577.1"/>
    </source>
</evidence>
<dbReference type="InterPro" id="IPR036844">
    <property type="entry name" value="Hint_dom_sf"/>
</dbReference>
<gene>
    <name evidence="1" type="ORF">GXP67_13530</name>
</gene>
<dbReference type="Gene3D" id="2.170.16.10">
    <property type="entry name" value="Hedgehog/Intein (Hint) domain"/>
    <property type="match status" value="1"/>
</dbReference>
<proteinExistence type="predicted"/>
<dbReference type="Proteomes" id="UP000480178">
    <property type="component" value="Chromosome"/>
</dbReference>
<dbReference type="RefSeq" id="WP_162443605.1">
    <property type="nucleotide sequence ID" value="NZ_CP048222.1"/>
</dbReference>